<dbReference type="Pfam" id="PF01909">
    <property type="entry name" value="NTP_transf_2"/>
    <property type="match status" value="1"/>
</dbReference>
<comment type="caution">
    <text evidence="2">The sequence shown here is derived from an EMBL/GenBank/DDBJ whole genome shotgun (WGS) entry which is preliminary data.</text>
</comment>
<dbReference type="InterPro" id="IPR002934">
    <property type="entry name" value="Polymerase_NTP_transf_dom"/>
</dbReference>
<dbReference type="SUPFAM" id="SSF81301">
    <property type="entry name" value="Nucleotidyltransferase"/>
    <property type="match status" value="1"/>
</dbReference>
<dbReference type="GO" id="GO:0016779">
    <property type="term" value="F:nucleotidyltransferase activity"/>
    <property type="evidence" value="ECO:0007669"/>
    <property type="project" value="InterPro"/>
</dbReference>
<dbReference type="AlphaFoldDB" id="A0A7C3YGR6"/>
<sequence>MYCRILRLIQQNRERIKGFGVKRIGLFGSYLRGEQKEGSDLKRVRRLLYMELMIRLWHVRRELGEPFRKKFNDILEEIESMNYV</sequence>
<dbReference type="Gene3D" id="3.30.460.10">
    <property type="entry name" value="Beta Polymerase, domain 2"/>
    <property type="match status" value="1"/>
</dbReference>
<proteinExistence type="predicted"/>
<dbReference type="InterPro" id="IPR043519">
    <property type="entry name" value="NT_sf"/>
</dbReference>
<dbReference type="EMBL" id="DTPI01000019">
    <property type="protein sequence ID" value="HGE66021.1"/>
    <property type="molecule type" value="Genomic_DNA"/>
</dbReference>
<name>A0A7C3YGR6_9EURY</name>
<organism evidence="2">
    <name type="scientific">Geoglobus ahangari</name>
    <dbReference type="NCBI Taxonomy" id="113653"/>
    <lineage>
        <taxon>Archaea</taxon>
        <taxon>Methanobacteriati</taxon>
        <taxon>Methanobacteriota</taxon>
        <taxon>Archaeoglobi</taxon>
        <taxon>Archaeoglobales</taxon>
        <taxon>Archaeoglobaceae</taxon>
        <taxon>Geoglobus</taxon>
    </lineage>
</organism>
<evidence type="ECO:0000259" key="1">
    <source>
        <dbReference type="Pfam" id="PF01909"/>
    </source>
</evidence>
<accession>A0A7C3YGR6</accession>
<gene>
    <name evidence="2" type="ORF">ENX77_02675</name>
</gene>
<dbReference type="CDD" id="cd05403">
    <property type="entry name" value="NT_KNTase_like"/>
    <property type="match status" value="1"/>
</dbReference>
<evidence type="ECO:0000313" key="2">
    <source>
        <dbReference type="EMBL" id="HGE66021.1"/>
    </source>
</evidence>
<reference evidence="2" key="1">
    <citation type="journal article" date="2020" name="mSystems">
        <title>Genome- and Community-Level Interaction Insights into Carbon Utilization and Element Cycling Functions of Hydrothermarchaeota in Hydrothermal Sediment.</title>
        <authorList>
            <person name="Zhou Z."/>
            <person name="Liu Y."/>
            <person name="Xu W."/>
            <person name="Pan J."/>
            <person name="Luo Z.H."/>
            <person name="Li M."/>
        </authorList>
    </citation>
    <scope>NUCLEOTIDE SEQUENCE [LARGE SCALE GENOMIC DNA]</scope>
    <source>
        <strain evidence="2">SpSt-97</strain>
    </source>
</reference>
<feature type="domain" description="Polymerase nucleotidyl transferase" evidence="1">
    <location>
        <begin position="9"/>
        <end position="41"/>
    </location>
</feature>
<protein>
    <recommendedName>
        <fullName evidence="1">Polymerase nucleotidyl transferase domain-containing protein</fullName>
    </recommendedName>
</protein>